<evidence type="ECO:0000256" key="3">
    <source>
        <dbReference type="SAM" id="MobiDB-lite"/>
    </source>
</evidence>
<dbReference type="PROSITE" id="PS01031">
    <property type="entry name" value="SHSP"/>
    <property type="match status" value="1"/>
</dbReference>
<feature type="region of interest" description="Disordered" evidence="3">
    <location>
        <begin position="65"/>
        <end position="95"/>
    </location>
</feature>
<protein>
    <submittedName>
        <fullName evidence="5">Hsp20 family protein</fullName>
    </submittedName>
</protein>
<dbReference type="InterPro" id="IPR031107">
    <property type="entry name" value="Small_HSP"/>
</dbReference>
<accession>A0A6B0GJB4</accession>
<comment type="similarity">
    <text evidence="1 2">Belongs to the small heat shock protein (HSP20) family.</text>
</comment>
<evidence type="ECO:0000256" key="1">
    <source>
        <dbReference type="PROSITE-ProRule" id="PRU00285"/>
    </source>
</evidence>
<reference evidence="5 6" key="1">
    <citation type="submission" date="2019-12" db="EMBL/GenBank/DDBJ databases">
        <title>Halocatena pleomorpha gen. nov. sp. nov., an extremely halophilic archaeon of family Halobacteriaceae isolated from saltpan soil.</title>
        <authorList>
            <person name="Pal Y."/>
            <person name="Verma A."/>
            <person name="Krishnamurthi S."/>
            <person name="Kumar P."/>
        </authorList>
    </citation>
    <scope>NUCLEOTIDE SEQUENCE [LARGE SCALE GENOMIC DNA]</scope>
    <source>
        <strain evidence="5 6">JCM 16495</strain>
    </source>
</reference>
<dbReference type="PANTHER" id="PTHR11527">
    <property type="entry name" value="HEAT-SHOCK PROTEIN 20 FAMILY MEMBER"/>
    <property type="match status" value="1"/>
</dbReference>
<dbReference type="Gene3D" id="2.60.40.790">
    <property type="match status" value="1"/>
</dbReference>
<feature type="domain" description="SHSP" evidence="4">
    <location>
        <begin position="25"/>
        <end position="135"/>
    </location>
</feature>
<dbReference type="OrthoDB" id="198277at2157"/>
<evidence type="ECO:0000256" key="2">
    <source>
        <dbReference type="RuleBase" id="RU003616"/>
    </source>
</evidence>
<gene>
    <name evidence="5" type="ORF">GQS65_10280</name>
</gene>
<dbReference type="SUPFAM" id="SSF49764">
    <property type="entry name" value="HSP20-like chaperones"/>
    <property type="match status" value="1"/>
</dbReference>
<dbReference type="Pfam" id="PF00011">
    <property type="entry name" value="HSP20"/>
    <property type="match status" value="1"/>
</dbReference>
<dbReference type="Proteomes" id="UP000451471">
    <property type="component" value="Unassembled WGS sequence"/>
</dbReference>
<organism evidence="5 6">
    <name type="scientific">Halomarina oriensis</name>
    <dbReference type="NCBI Taxonomy" id="671145"/>
    <lineage>
        <taxon>Archaea</taxon>
        <taxon>Methanobacteriati</taxon>
        <taxon>Methanobacteriota</taxon>
        <taxon>Stenosarchaea group</taxon>
        <taxon>Halobacteria</taxon>
        <taxon>Halobacteriales</taxon>
        <taxon>Natronomonadaceae</taxon>
        <taxon>Halomarina</taxon>
    </lineage>
</organism>
<comment type="caution">
    <text evidence="5">The sequence shown here is derived from an EMBL/GenBank/DDBJ whole genome shotgun (WGS) entry which is preliminary data.</text>
</comment>
<evidence type="ECO:0000259" key="4">
    <source>
        <dbReference type="PROSITE" id="PS01031"/>
    </source>
</evidence>
<evidence type="ECO:0000313" key="5">
    <source>
        <dbReference type="EMBL" id="MWG34874.1"/>
    </source>
</evidence>
<sequence length="135" mass="14848">MSRRSPFDDIERMFEEMNEGFQAFDTSLTRGIPVDVVSREDAYVVTADLPGYEKEDIEVSLSGDTLTVGASRETTSEDENGDYVRQERSSKSVSRTLRLPERLDESATEAAYNNGVLTVTLGKASGDDGDSIPIN</sequence>
<dbReference type="InterPro" id="IPR008978">
    <property type="entry name" value="HSP20-like_chaperone"/>
</dbReference>
<dbReference type="RefSeq" id="WP_158204510.1">
    <property type="nucleotide sequence ID" value="NZ_WSZK01000015.1"/>
</dbReference>
<proteinExistence type="inferred from homology"/>
<dbReference type="AlphaFoldDB" id="A0A6B0GJB4"/>
<evidence type="ECO:0000313" key="6">
    <source>
        <dbReference type="Proteomes" id="UP000451471"/>
    </source>
</evidence>
<name>A0A6B0GJB4_9EURY</name>
<keyword evidence="6" id="KW-1185">Reference proteome</keyword>
<dbReference type="EMBL" id="WSZK01000015">
    <property type="protein sequence ID" value="MWG34874.1"/>
    <property type="molecule type" value="Genomic_DNA"/>
</dbReference>
<dbReference type="InterPro" id="IPR002068">
    <property type="entry name" value="A-crystallin/Hsp20_dom"/>
</dbReference>